<feature type="domain" description="Helicase C-terminal" evidence="18">
    <location>
        <begin position="448"/>
        <end position="614"/>
    </location>
</feature>
<evidence type="ECO:0000256" key="6">
    <source>
        <dbReference type="ARBA" id="ARBA00022769"/>
    </source>
</evidence>
<keyword evidence="7 13" id="KW-0067">ATP-binding</keyword>
<evidence type="ECO:0000313" key="20">
    <source>
        <dbReference type="Proteomes" id="UP001201463"/>
    </source>
</evidence>
<evidence type="ECO:0000259" key="17">
    <source>
        <dbReference type="PROSITE" id="PS51192"/>
    </source>
</evidence>
<dbReference type="Proteomes" id="UP001201463">
    <property type="component" value="Unassembled WGS sequence"/>
</dbReference>
<dbReference type="InterPro" id="IPR024759">
    <property type="entry name" value="UvrB_YAD/RRR_dom"/>
</dbReference>
<keyword evidence="5 13" id="KW-0227">DNA damage</keyword>
<dbReference type="SMART" id="SM00490">
    <property type="entry name" value="HELICc"/>
    <property type="match status" value="1"/>
</dbReference>
<evidence type="ECO:0000256" key="10">
    <source>
        <dbReference type="ARBA" id="ARBA00023236"/>
    </source>
</evidence>
<feature type="coiled-coil region" evidence="15">
    <location>
        <begin position="640"/>
        <end position="679"/>
    </location>
</feature>
<dbReference type="Gene3D" id="4.10.860.10">
    <property type="entry name" value="UVR domain"/>
    <property type="match status" value="1"/>
</dbReference>
<keyword evidence="15" id="KW-0175">Coiled coil</keyword>
<comment type="subunit">
    <text evidence="11 13 14">Forms a heterotetramer with UvrA during the search for lesions. Interacts with UvrC in an incision complex.</text>
</comment>
<comment type="similarity">
    <text evidence="2 13 14">Belongs to the UvrB family.</text>
</comment>
<evidence type="ECO:0000256" key="13">
    <source>
        <dbReference type="HAMAP-Rule" id="MF_00204"/>
    </source>
</evidence>
<evidence type="ECO:0000256" key="11">
    <source>
        <dbReference type="ARBA" id="ARBA00026033"/>
    </source>
</evidence>
<evidence type="ECO:0000256" key="4">
    <source>
        <dbReference type="ARBA" id="ARBA00022741"/>
    </source>
</evidence>
<dbReference type="HAMAP" id="MF_00204">
    <property type="entry name" value="UvrB"/>
    <property type="match status" value="1"/>
</dbReference>
<dbReference type="PROSITE" id="PS50151">
    <property type="entry name" value="UVR"/>
    <property type="match status" value="1"/>
</dbReference>
<keyword evidence="10 13" id="KW-0742">SOS response</keyword>
<dbReference type="InterPro" id="IPR004807">
    <property type="entry name" value="UvrB"/>
</dbReference>
<evidence type="ECO:0000256" key="12">
    <source>
        <dbReference type="ARBA" id="ARBA00029504"/>
    </source>
</evidence>
<feature type="domain" description="UVR" evidence="16">
    <location>
        <begin position="644"/>
        <end position="679"/>
    </location>
</feature>
<dbReference type="Pfam" id="PF02151">
    <property type="entry name" value="UVR"/>
    <property type="match status" value="1"/>
</dbReference>
<keyword evidence="9 13" id="KW-0234">DNA repair</keyword>
<evidence type="ECO:0000256" key="8">
    <source>
        <dbReference type="ARBA" id="ARBA00022881"/>
    </source>
</evidence>
<name>A0ABS8XMR3_9BURK</name>
<evidence type="ECO:0000259" key="16">
    <source>
        <dbReference type="PROSITE" id="PS50151"/>
    </source>
</evidence>
<comment type="domain">
    <text evidence="13">The beta-hairpin motif is involved in DNA binding.</text>
</comment>
<dbReference type="InterPro" id="IPR036876">
    <property type="entry name" value="UVR_dom_sf"/>
</dbReference>
<dbReference type="SUPFAM" id="SSF46600">
    <property type="entry name" value="C-terminal UvrC-binding domain of UvrB"/>
    <property type="match status" value="1"/>
</dbReference>
<comment type="function">
    <text evidence="13">The UvrABC repair system catalyzes the recognition and processing of DNA lesions. A damage recognition complex composed of 2 UvrA and 2 UvrB subunits scans DNA for abnormalities. Upon binding of the UvrA(2)B(2) complex to a putative damaged site, the DNA wraps around one UvrB monomer. DNA wrap is dependent on ATP binding by UvrB and probably causes local melting of the DNA helix, facilitating insertion of UvrB beta-hairpin between the DNA strands. Then UvrB probes one DNA strand for the presence of a lesion. If a lesion is found the UvrA subunits dissociate and the UvrB-DNA preincision complex is formed. This complex is subsequently bound by UvrC and the second UvrB is released. If no lesion is found, the DNA wraps around the other UvrB subunit that will check the other stand for damage.</text>
</comment>
<keyword evidence="8 13" id="KW-0267">Excision nuclease</keyword>
<dbReference type="Pfam" id="PF04851">
    <property type="entry name" value="ResIII"/>
    <property type="match status" value="1"/>
</dbReference>
<evidence type="ECO:0000256" key="1">
    <source>
        <dbReference type="ARBA" id="ARBA00004496"/>
    </source>
</evidence>
<organism evidence="19 20">
    <name type="scientific">Pelomonas caseinilytica</name>
    <dbReference type="NCBI Taxonomy" id="2906763"/>
    <lineage>
        <taxon>Bacteria</taxon>
        <taxon>Pseudomonadati</taxon>
        <taxon>Pseudomonadota</taxon>
        <taxon>Betaproteobacteria</taxon>
        <taxon>Burkholderiales</taxon>
        <taxon>Sphaerotilaceae</taxon>
        <taxon>Roseateles</taxon>
    </lineage>
</organism>
<dbReference type="Gene3D" id="6.10.140.240">
    <property type="match status" value="1"/>
</dbReference>
<dbReference type="NCBIfam" id="TIGR00631">
    <property type="entry name" value="uvrb"/>
    <property type="match status" value="1"/>
</dbReference>
<dbReference type="PROSITE" id="PS51192">
    <property type="entry name" value="HELICASE_ATP_BIND_1"/>
    <property type="match status" value="1"/>
</dbReference>
<feature type="binding site" evidence="13">
    <location>
        <begin position="57"/>
        <end position="64"/>
    </location>
    <ligand>
        <name>ATP</name>
        <dbReference type="ChEBI" id="CHEBI:30616"/>
    </ligand>
</feature>
<sequence>MTAPGGDAEERKGEFVSFEGSPFQLFQPFPPAGDQPTAIAQLVEGVNDGLSFQTLLGVTGSGKTFTMANVIARLGRPAIVFAPNKTLAAQLYSEFKDFFPRNAVEYFVSYYDYYQPEAYVPQRDLFIEKDSAINEHIEQMRLSCTKSLLERRDVVIVASVSAIYGIGNPSDYHQMVMTLRVGDKMGQRDVIAQLIRMQYTRNEMEFSRGHFRVRGDTIDVFPAEHSELALRIELFDDEIDGLALFDPLTGQVRQKIPRFTVYPSSHYVTPRERVLAAVDGIKQELRERVDFFVKEGKLVEAQRIEQRTRFDLEMLQEVGHCKGIENYTRHLSGAAPGEPPPTLVDYLPPDALMFLDESHVLIGQFGGMYNGDRARKTTLVEYGFRLPSALDNRPLKFAEFERKMRQAVFVSATPAQYEQDNAGQVVEQVVRPTGLVDPEVEVRPATHQVDDVLQEIRLRVEAGERVLITTLTKRMAEQLTDYLADNGVKVRYLHSDVDTVERVEILRDLRLGAFDVLVGINLLREGLDIPEVSLVAILDADKEGFLRAERSLIQTIGRAARNLNGKAILYADRITDSMRKAIDETERRRTKQIAFNKANGITPRSVQKRIKDLIDGVYSEASGRDDAKLLAAAKVEDLSEKDLSKRMAQLEKQMLEHARNLEFEQAARLRDQLAQLREQAFGAVVHDNIVPLDTARKPGAAR</sequence>
<dbReference type="NCBIfam" id="NF003673">
    <property type="entry name" value="PRK05298.1"/>
    <property type="match status" value="1"/>
</dbReference>
<dbReference type="InterPro" id="IPR014001">
    <property type="entry name" value="Helicase_ATP-bd"/>
</dbReference>
<evidence type="ECO:0000256" key="5">
    <source>
        <dbReference type="ARBA" id="ARBA00022763"/>
    </source>
</evidence>
<dbReference type="Pfam" id="PF00271">
    <property type="entry name" value="Helicase_C"/>
    <property type="match status" value="1"/>
</dbReference>
<dbReference type="SUPFAM" id="SSF52540">
    <property type="entry name" value="P-loop containing nucleoside triphosphate hydrolases"/>
    <property type="match status" value="2"/>
</dbReference>
<protein>
    <recommendedName>
        <fullName evidence="12 13">UvrABC system protein B</fullName>
        <shortName evidence="13">Protein UvrB</shortName>
    </recommendedName>
    <alternativeName>
        <fullName evidence="13">Excinuclease ABC subunit B</fullName>
    </alternativeName>
</protein>
<evidence type="ECO:0000256" key="14">
    <source>
        <dbReference type="RuleBase" id="RU003587"/>
    </source>
</evidence>
<evidence type="ECO:0000256" key="2">
    <source>
        <dbReference type="ARBA" id="ARBA00008533"/>
    </source>
</evidence>
<evidence type="ECO:0000313" key="19">
    <source>
        <dbReference type="EMBL" id="MCE4539886.1"/>
    </source>
</evidence>
<keyword evidence="6 13" id="KW-0228">DNA excision</keyword>
<dbReference type="GO" id="GO:0016787">
    <property type="term" value="F:hydrolase activity"/>
    <property type="evidence" value="ECO:0007669"/>
    <property type="project" value="UniProtKB-KW"/>
</dbReference>
<comment type="caution">
    <text evidence="19">The sequence shown here is derived from an EMBL/GenBank/DDBJ whole genome shotgun (WGS) entry which is preliminary data.</text>
</comment>
<dbReference type="InterPro" id="IPR001943">
    <property type="entry name" value="UVR_dom"/>
</dbReference>
<proteinExistence type="inferred from homology"/>
<dbReference type="InterPro" id="IPR027417">
    <property type="entry name" value="P-loop_NTPase"/>
</dbReference>
<dbReference type="InterPro" id="IPR041471">
    <property type="entry name" value="UvrB_inter"/>
</dbReference>
<dbReference type="InterPro" id="IPR001650">
    <property type="entry name" value="Helicase_C-like"/>
</dbReference>
<dbReference type="CDD" id="cd17916">
    <property type="entry name" value="DEXHc_UvrB"/>
    <property type="match status" value="1"/>
</dbReference>
<dbReference type="InterPro" id="IPR006935">
    <property type="entry name" value="Helicase/UvrB_N"/>
</dbReference>
<dbReference type="PANTHER" id="PTHR24029">
    <property type="entry name" value="UVRABC SYSTEM PROTEIN B"/>
    <property type="match status" value="1"/>
</dbReference>
<keyword evidence="19" id="KW-0378">Hydrolase</keyword>
<dbReference type="SMART" id="SM00487">
    <property type="entry name" value="DEXDc"/>
    <property type="match status" value="1"/>
</dbReference>
<dbReference type="RefSeq" id="WP_233394402.1">
    <property type="nucleotide sequence ID" value="NZ_JAJTWT010000011.1"/>
</dbReference>
<feature type="short sequence motif" description="Beta-hairpin" evidence="13">
    <location>
        <begin position="110"/>
        <end position="133"/>
    </location>
</feature>
<dbReference type="CDD" id="cd18790">
    <property type="entry name" value="SF2_C_UvrB"/>
    <property type="match status" value="1"/>
</dbReference>
<dbReference type="PROSITE" id="PS51194">
    <property type="entry name" value="HELICASE_CTER"/>
    <property type="match status" value="1"/>
</dbReference>
<evidence type="ECO:0000256" key="9">
    <source>
        <dbReference type="ARBA" id="ARBA00023204"/>
    </source>
</evidence>
<keyword evidence="20" id="KW-1185">Reference proteome</keyword>
<gene>
    <name evidence="13 19" type="primary">uvrB</name>
    <name evidence="19" type="ORF">LXT12_21790</name>
</gene>
<dbReference type="PANTHER" id="PTHR24029:SF0">
    <property type="entry name" value="UVRABC SYSTEM PROTEIN B"/>
    <property type="match status" value="1"/>
</dbReference>
<comment type="subcellular location">
    <subcellularLocation>
        <location evidence="1 13 14">Cytoplasm</location>
    </subcellularLocation>
</comment>
<reference evidence="19 20" key="1">
    <citation type="submission" date="2021-12" db="EMBL/GenBank/DDBJ databases">
        <title>Genome seq of p7.</title>
        <authorList>
            <person name="Seo T."/>
        </authorList>
    </citation>
    <scope>NUCLEOTIDE SEQUENCE [LARGE SCALE GENOMIC DNA]</scope>
    <source>
        <strain evidence="19 20">P7</strain>
    </source>
</reference>
<evidence type="ECO:0000256" key="3">
    <source>
        <dbReference type="ARBA" id="ARBA00022490"/>
    </source>
</evidence>
<evidence type="ECO:0000259" key="18">
    <source>
        <dbReference type="PROSITE" id="PS51194"/>
    </source>
</evidence>
<evidence type="ECO:0000256" key="7">
    <source>
        <dbReference type="ARBA" id="ARBA00022840"/>
    </source>
</evidence>
<keyword evidence="4 13" id="KW-0547">Nucleotide-binding</keyword>
<evidence type="ECO:0000256" key="15">
    <source>
        <dbReference type="SAM" id="Coils"/>
    </source>
</evidence>
<dbReference type="Gene3D" id="3.40.50.300">
    <property type="entry name" value="P-loop containing nucleotide triphosphate hydrolases"/>
    <property type="match status" value="3"/>
</dbReference>
<keyword evidence="3 13" id="KW-0963">Cytoplasm</keyword>
<accession>A0ABS8XMR3</accession>
<dbReference type="Pfam" id="PF12344">
    <property type="entry name" value="UvrB"/>
    <property type="match status" value="1"/>
</dbReference>
<dbReference type="Pfam" id="PF17757">
    <property type="entry name" value="UvrB_inter"/>
    <property type="match status" value="1"/>
</dbReference>
<dbReference type="EMBL" id="JAJTWT010000011">
    <property type="protein sequence ID" value="MCE4539886.1"/>
    <property type="molecule type" value="Genomic_DNA"/>
</dbReference>
<feature type="domain" description="Helicase ATP-binding" evidence="17">
    <location>
        <begin position="44"/>
        <end position="178"/>
    </location>
</feature>